<feature type="domain" description="NAC" evidence="7">
    <location>
        <begin position="339"/>
        <end position="488"/>
    </location>
</feature>
<dbReference type="EMBL" id="JACEFO010002804">
    <property type="protein sequence ID" value="KAF8648863.1"/>
    <property type="molecule type" value="Genomic_DNA"/>
</dbReference>
<evidence type="ECO:0000256" key="3">
    <source>
        <dbReference type="ARBA" id="ARBA00023125"/>
    </source>
</evidence>
<dbReference type="PROSITE" id="PS51005">
    <property type="entry name" value="NAC"/>
    <property type="match status" value="2"/>
</dbReference>
<dbReference type="FunFam" id="2.170.150.80:FF:000006">
    <property type="entry name" value="NAC domain-containing protein 100-like"/>
    <property type="match status" value="1"/>
</dbReference>
<dbReference type="InterPro" id="IPR003441">
    <property type="entry name" value="NAC-dom"/>
</dbReference>
<dbReference type="InterPro" id="IPR036093">
    <property type="entry name" value="NAC_dom_sf"/>
</dbReference>
<keyword evidence="3" id="KW-0238">DNA-binding</keyword>
<dbReference type="Proteomes" id="UP000636709">
    <property type="component" value="Unassembled WGS sequence"/>
</dbReference>
<evidence type="ECO:0000256" key="5">
    <source>
        <dbReference type="ARBA" id="ARBA00023242"/>
    </source>
</evidence>
<organism evidence="8 9">
    <name type="scientific">Digitaria exilis</name>
    <dbReference type="NCBI Taxonomy" id="1010633"/>
    <lineage>
        <taxon>Eukaryota</taxon>
        <taxon>Viridiplantae</taxon>
        <taxon>Streptophyta</taxon>
        <taxon>Embryophyta</taxon>
        <taxon>Tracheophyta</taxon>
        <taxon>Spermatophyta</taxon>
        <taxon>Magnoliopsida</taxon>
        <taxon>Liliopsida</taxon>
        <taxon>Poales</taxon>
        <taxon>Poaceae</taxon>
        <taxon>PACMAD clade</taxon>
        <taxon>Panicoideae</taxon>
        <taxon>Panicodae</taxon>
        <taxon>Paniceae</taxon>
        <taxon>Anthephorinae</taxon>
        <taxon>Digitaria</taxon>
    </lineage>
</organism>
<feature type="domain" description="NAC" evidence="7">
    <location>
        <begin position="71"/>
        <end position="230"/>
    </location>
</feature>
<comment type="caution">
    <text evidence="8">The sequence shown here is derived from an EMBL/GenBank/DDBJ whole genome shotgun (WGS) entry which is preliminary data.</text>
</comment>
<dbReference type="OrthoDB" id="596384at2759"/>
<evidence type="ECO:0000313" key="8">
    <source>
        <dbReference type="EMBL" id="KAF8648863.1"/>
    </source>
</evidence>
<accession>A0A834ZZY0</accession>
<dbReference type="PANTHER" id="PTHR31744:SF62">
    <property type="entry name" value="NAC DOMAIN-CONTAINING PROTEIN 77"/>
    <property type="match status" value="1"/>
</dbReference>
<keyword evidence="2" id="KW-0805">Transcription regulation</keyword>
<proteinExistence type="predicted"/>
<dbReference type="Pfam" id="PF02365">
    <property type="entry name" value="NAM"/>
    <property type="match status" value="2"/>
</dbReference>
<evidence type="ECO:0000256" key="6">
    <source>
        <dbReference type="SAM" id="MobiDB-lite"/>
    </source>
</evidence>
<evidence type="ECO:0000313" key="9">
    <source>
        <dbReference type="Proteomes" id="UP000636709"/>
    </source>
</evidence>
<dbReference type="PANTHER" id="PTHR31744">
    <property type="entry name" value="PROTEIN CUP-SHAPED COTYLEDON 2-RELATED"/>
    <property type="match status" value="1"/>
</dbReference>
<feature type="region of interest" description="Disordered" evidence="6">
    <location>
        <begin position="30"/>
        <end position="58"/>
    </location>
</feature>
<gene>
    <name evidence="8" type="ORF">HU200_064566</name>
</gene>
<comment type="subcellular location">
    <subcellularLocation>
        <location evidence="1">Nucleus</location>
    </subcellularLocation>
</comment>
<protein>
    <recommendedName>
        <fullName evidence="7">NAC domain-containing protein</fullName>
    </recommendedName>
</protein>
<keyword evidence="5" id="KW-0539">Nucleus</keyword>
<feature type="region of interest" description="Disordered" evidence="6">
    <location>
        <begin position="256"/>
        <end position="275"/>
    </location>
</feature>
<dbReference type="GO" id="GO:0006355">
    <property type="term" value="P:regulation of DNA-templated transcription"/>
    <property type="evidence" value="ECO:0007669"/>
    <property type="project" value="InterPro"/>
</dbReference>
<evidence type="ECO:0000259" key="7">
    <source>
        <dbReference type="PROSITE" id="PS51005"/>
    </source>
</evidence>
<keyword evidence="4" id="KW-0804">Transcription</keyword>
<evidence type="ECO:0000256" key="1">
    <source>
        <dbReference type="ARBA" id="ARBA00004123"/>
    </source>
</evidence>
<evidence type="ECO:0000256" key="2">
    <source>
        <dbReference type="ARBA" id="ARBA00023015"/>
    </source>
</evidence>
<dbReference type="Gene3D" id="2.170.150.80">
    <property type="entry name" value="NAC domain"/>
    <property type="match status" value="2"/>
</dbReference>
<dbReference type="GO" id="GO:0003677">
    <property type="term" value="F:DNA binding"/>
    <property type="evidence" value="ECO:0007669"/>
    <property type="project" value="UniProtKB-KW"/>
</dbReference>
<sequence>MNKGAMATCYMLFAIDSRPRLRLQMLTTSRSGTRAKRAPYRPHPMDQPHTLTKGGQSNATSSPQYVVFVLWNHFFCFRYPRSSPLAHGCLAWLHDEDHAPRGKLELIVHYLTNQASSLPCPVPIIAENEWYFFSPRDRKYPNGARPNRAAGSGYWKATGTDKAILSTPTSENIGVKKALVFYGGKPPKGVKTDWIMHEYRLTGSANNKRTKRIGSSMRLDDWVLCRIYKKSNNFQFSDQEQDDSTVEEEISLNNNLNGASAASPKSEANDHDQFDPTTMTMTKSFSITDLLNTIDCSALCCYFNGTAGHRKDNDGGGAQILTIMVERSVKSEQGGDLFLPPGFRFHPTDEEVITSYLLQKFLNPRFDPRAMGAVDLNRCEPWDLPSKAKMGEKEWYFFSHKDMKYPTGMRTNRATKEGYWKATGKDREIFKPSSASAAGGRELVGMKKTLVFYMGRAPKGTKTNWVMHEFRLEGKSRHNNANLRFNPKPAAEELSAGTPNVSSVISDDAGAGEGGDEFLADSMLNPNPSMYFNSAINAAPPHNADYFISSSAAAGATTSTTTIGSFVDLPSYGFNDTTSFNNLHQMAMANSAAARISSGSSYGSPLVQAKCVRDEHGVHQKITCRQVVHMVTSLSIDQLLH</sequence>
<evidence type="ECO:0000256" key="4">
    <source>
        <dbReference type="ARBA" id="ARBA00023163"/>
    </source>
</evidence>
<dbReference type="SUPFAM" id="SSF101941">
    <property type="entry name" value="NAC domain"/>
    <property type="match status" value="2"/>
</dbReference>
<dbReference type="AlphaFoldDB" id="A0A834ZZY0"/>
<feature type="compositionally biased region" description="Polar residues" evidence="6">
    <location>
        <begin position="49"/>
        <end position="58"/>
    </location>
</feature>
<dbReference type="GO" id="GO:0005634">
    <property type="term" value="C:nucleus"/>
    <property type="evidence" value="ECO:0007669"/>
    <property type="project" value="UniProtKB-SubCell"/>
</dbReference>
<reference evidence="8" key="1">
    <citation type="submission" date="2020-07" db="EMBL/GenBank/DDBJ databases">
        <title>Genome sequence and genetic diversity analysis of an under-domesticated orphan crop, white fonio (Digitaria exilis).</title>
        <authorList>
            <person name="Bennetzen J.L."/>
            <person name="Chen S."/>
            <person name="Ma X."/>
            <person name="Wang X."/>
            <person name="Yssel A.E.J."/>
            <person name="Chaluvadi S.R."/>
            <person name="Johnson M."/>
            <person name="Gangashetty P."/>
            <person name="Hamidou F."/>
            <person name="Sanogo M.D."/>
            <person name="Zwaenepoel A."/>
            <person name="Wallace J."/>
            <person name="Van De Peer Y."/>
            <person name="Van Deynze A."/>
        </authorList>
    </citation>
    <scope>NUCLEOTIDE SEQUENCE</scope>
    <source>
        <tissue evidence="8">Leaves</tissue>
    </source>
</reference>
<name>A0A834ZZY0_9POAL</name>
<keyword evidence="9" id="KW-1185">Reference proteome</keyword>